<name>T1H8Q2_RHOPR</name>
<evidence type="ECO:0000256" key="2">
    <source>
        <dbReference type="ARBA" id="ARBA00010532"/>
    </source>
</evidence>
<evidence type="ECO:0000313" key="13">
    <source>
        <dbReference type="Proteomes" id="UP000015103"/>
    </source>
</evidence>
<evidence type="ECO:0000256" key="6">
    <source>
        <dbReference type="ARBA" id="ARBA00022725"/>
    </source>
</evidence>
<dbReference type="EnsemblMetazoa" id="RPRC000399-RA">
    <property type="protein sequence ID" value="RPRC000399-PA"/>
    <property type="gene ID" value="RPRC000399"/>
</dbReference>
<dbReference type="eggNOG" id="KOG3776">
    <property type="taxonomic scope" value="Eukaryota"/>
</dbReference>
<keyword evidence="7" id="KW-1133">Transmembrane helix</keyword>
<dbReference type="GO" id="GO:0005886">
    <property type="term" value="C:plasma membrane"/>
    <property type="evidence" value="ECO:0007669"/>
    <property type="project" value="UniProtKB-SubCell"/>
</dbReference>
<dbReference type="GO" id="GO:0007608">
    <property type="term" value="P:sensory perception of smell"/>
    <property type="evidence" value="ECO:0007669"/>
    <property type="project" value="UniProtKB-KW"/>
</dbReference>
<evidence type="ECO:0000256" key="11">
    <source>
        <dbReference type="ARBA" id="ARBA00023180"/>
    </source>
</evidence>
<keyword evidence="9" id="KW-1015">Disulfide bond</keyword>
<protein>
    <submittedName>
        <fullName evidence="12">Uncharacterized protein</fullName>
    </submittedName>
</protein>
<dbReference type="VEuPathDB" id="VectorBase:RPRC000399"/>
<keyword evidence="13" id="KW-1185">Reference proteome</keyword>
<keyword evidence="5" id="KW-0812">Transmembrane</keyword>
<dbReference type="InterPro" id="IPR002159">
    <property type="entry name" value="CD36_fam"/>
</dbReference>
<evidence type="ECO:0000256" key="4">
    <source>
        <dbReference type="ARBA" id="ARBA00022606"/>
    </source>
</evidence>
<keyword evidence="8" id="KW-0472">Membrane</keyword>
<keyword evidence="11" id="KW-0325">Glycoprotein</keyword>
<evidence type="ECO:0000313" key="12">
    <source>
        <dbReference type="EnsemblMetazoa" id="RPRC000399-PA"/>
    </source>
</evidence>
<evidence type="ECO:0000256" key="3">
    <source>
        <dbReference type="ARBA" id="ARBA00022475"/>
    </source>
</evidence>
<dbReference type="PANTHER" id="PTHR11923:SF69">
    <property type="entry name" value="SENSORY NEURON MEMBRANE PROTEIN 1"/>
    <property type="match status" value="1"/>
</dbReference>
<dbReference type="EMBL" id="ACPB03006510">
    <property type="status" value="NOT_ANNOTATED_CDS"/>
    <property type="molecule type" value="Genomic_DNA"/>
</dbReference>
<evidence type="ECO:0000256" key="10">
    <source>
        <dbReference type="ARBA" id="ARBA00023170"/>
    </source>
</evidence>
<dbReference type="GO" id="GO:0005044">
    <property type="term" value="F:scavenger receptor activity"/>
    <property type="evidence" value="ECO:0007669"/>
    <property type="project" value="TreeGrafter"/>
</dbReference>
<sequence>SMLLVAEGGFPPPFLSFISAAVPKIYGKLKTVFMTVKKNATPENNRITVKNGVGDASTIGEVVRINGKTENTMWLDGECNRFAGTDASIFPPYRTPDNNSIVAYSTDICSHDGSIIISRDPCSYLISHSLFFCWLKSSSFSNSKKSESYHFGTHVVNSLRVQIILKKTPKFISRLHSSEQLERFKRIIYCIEELFEADNISAAPLIARKRFQFNIPIHPVQYVGVTKKLKSTMMPIAWVEESLDLDGELMDHLEANLLSNLRMVNFIKWTLILLGAGLCSFGMFMHKKKKQREPSVIRVTPTPSGSFESNLSGSTVTSKEQLISPLSKRGKPLRAGIILEPSVLKEISGGYAIKKSHARNDPEYVSKFAGKLQERLNYPSSSAPLESISHRLQQQPQIIMTSVPPIQTPEIREARLVGKRELLQIHSTEGLPMRSMRNHRKSELRSST</sequence>
<keyword evidence="4" id="KW-0716">Sensory transduction</keyword>
<comment type="subcellular location">
    <subcellularLocation>
        <location evidence="1">Cell membrane</location>
        <topology evidence="1">Multi-pass membrane protein</topology>
    </subcellularLocation>
</comment>
<dbReference type="Proteomes" id="UP000015103">
    <property type="component" value="Unassembled WGS sequence"/>
</dbReference>
<accession>T1H8Q2</accession>
<dbReference type="PANTHER" id="PTHR11923">
    <property type="entry name" value="SCAVENGER RECEPTOR CLASS B TYPE-1 SR-B1"/>
    <property type="match status" value="1"/>
</dbReference>
<dbReference type="STRING" id="13249.T1H8Q2"/>
<dbReference type="GO" id="GO:0005737">
    <property type="term" value="C:cytoplasm"/>
    <property type="evidence" value="ECO:0007669"/>
    <property type="project" value="TreeGrafter"/>
</dbReference>
<dbReference type="HOGENOM" id="CLU_611930_0_0_1"/>
<keyword evidence="3" id="KW-1003">Cell membrane</keyword>
<comment type="similarity">
    <text evidence="2">Belongs to the CD36 family.</text>
</comment>
<keyword evidence="6" id="KW-0552">Olfaction</keyword>
<reference evidence="12" key="1">
    <citation type="submission" date="2015-05" db="UniProtKB">
        <authorList>
            <consortium name="EnsemblMetazoa"/>
        </authorList>
    </citation>
    <scope>IDENTIFICATION</scope>
</reference>
<evidence type="ECO:0000256" key="9">
    <source>
        <dbReference type="ARBA" id="ARBA00023157"/>
    </source>
</evidence>
<proteinExistence type="inferred from homology"/>
<evidence type="ECO:0000256" key="7">
    <source>
        <dbReference type="ARBA" id="ARBA00022989"/>
    </source>
</evidence>
<dbReference type="Pfam" id="PF01130">
    <property type="entry name" value="CD36"/>
    <property type="match status" value="2"/>
</dbReference>
<evidence type="ECO:0000256" key="8">
    <source>
        <dbReference type="ARBA" id="ARBA00023136"/>
    </source>
</evidence>
<dbReference type="AlphaFoldDB" id="T1H8Q2"/>
<keyword evidence="10" id="KW-0675">Receptor</keyword>
<evidence type="ECO:0000256" key="1">
    <source>
        <dbReference type="ARBA" id="ARBA00004651"/>
    </source>
</evidence>
<organism evidence="12 13">
    <name type="scientific">Rhodnius prolixus</name>
    <name type="common">Triatomid bug</name>
    <dbReference type="NCBI Taxonomy" id="13249"/>
    <lineage>
        <taxon>Eukaryota</taxon>
        <taxon>Metazoa</taxon>
        <taxon>Ecdysozoa</taxon>
        <taxon>Arthropoda</taxon>
        <taxon>Hexapoda</taxon>
        <taxon>Insecta</taxon>
        <taxon>Pterygota</taxon>
        <taxon>Neoptera</taxon>
        <taxon>Paraneoptera</taxon>
        <taxon>Hemiptera</taxon>
        <taxon>Heteroptera</taxon>
        <taxon>Panheteroptera</taxon>
        <taxon>Cimicomorpha</taxon>
        <taxon>Reduviidae</taxon>
        <taxon>Triatominae</taxon>
        <taxon>Rhodnius</taxon>
    </lineage>
</organism>
<dbReference type="InParanoid" id="T1H8Q2"/>
<evidence type="ECO:0000256" key="5">
    <source>
        <dbReference type="ARBA" id="ARBA00022692"/>
    </source>
</evidence>